<keyword evidence="1" id="KW-0863">Zinc-finger</keyword>
<keyword evidence="1" id="KW-0862">Zinc</keyword>
<proteinExistence type="predicted"/>
<evidence type="ECO:0000313" key="5">
    <source>
        <dbReference type="EMBL" id="PCG70205.1"/>
    </source>
</evidence>
<dbReference type="SUPFAM" id="SSF57756">
    <property type="entry name" value="Retrovirus zinc finger-like domains"/>
    <property type="match status" value="1"/>
</dbReference>
<evidence type="ECO:0000256" key="1">
    <source>
        <dbReference type="PROSITE-ProRule" id="PRU00047"/>
    </source>
</evidence>
<feature type="domain" description="CCHC-type" evidence="4">
    <location>
        <begin position="481"/>
        <end position="494"/>
    </location>
</feature>
<dbReference type="EMBL" id="NWSH01001765">
    <property type="protein sequence ID" value="PCG70205.1"/>
    <property type="molecule type" value="Genomic_DNA"/>
</dbReference>
<gene>
    <name evidence="5" type="ORF">B5V51_3255</name>
</gene>
<sequence>MEDERQIAALTKKVTEGRVTRLSESVSDVPEIVMGVEDLPASKLNQKMVDAVAAIRRVGSVSKGLNGVCKKALKEAAVSILESAEVLLARTTTEETALLRMQNAKLAAQMDQLRKEHEELKAEMVSFRREQLRREVGLPELQPPTQSLPQESALTRIVQREMASLNARFSVLEGRILRPPLAADHQSTPTVSYATKAATPRANHQAQAASPGVSSTKPKGKSKKNKQLGDPVASDAPPKQAIHSAPKSGAQEESEWTVVGCKNKKKKERHSIKQRAKKQAARSRAPRSTAVVLTLQPGAVERGLTYAGVLTKAKENISLSDLGISGIRCKTTVTGARLLEIPGATSGPRADALAEKLRTTLGTEEVKVSRPTKCADLRISGLDDSVTPDEVAAAIAKAGNCPPDQIKTGIIRRGFSGLGTVQVSCPVAAANKISNGKRLLVGWVSAQVSILKPKPLRCYRCLDEGHVGVQCTSEVDRSQLCFRCGQPGHKADSCNAKPHCVLCGASGKPADHRTGSKACARPKAKQPRRSKDATLPVHPPAKGGIADAPMEAASSLQPIHSPAVAVDPPRTEEEITVMDI</sequence>
<feature type="region of interest" description="Disordered" evidence="3">
    <location>
        <begin position="553"/>
        <end position="572"/>
    </location>
</feature>
<accession>A0A2A4JDP3</accession>
<protein>
    <recommendedName>
        <fullName evidence="4">CCHC-type domain-containing protein</fullName>
    </recommendedName>
</protein>
<feature type="region of interest" description="Disordered" evidence="3">
    <location>
        <begin position="510"/>
        <end position="547"/>
    </location>
</feature>
<dbReference type="InterPro" id="IPR001878">
    <property type="entry name" value="Znf_CCHC"/>
</dbReference>
<dbReference type="SMART" id="SM00343">
    <property type="entry name" value="ZnF_C2HC"/>
    <property type="match status" value="2"/>
</dbReference>
<organism evidence="5">
    <name type="scientific">Heliothis virescens</name>
    <name type="common">Tobacco budworm moth</name>
    <dbReference type="NCBI Taxonomy" id="7102"/>
    <lineage>
        <taxon>Eukaryota</taxon>
        <taxon>Metazoa</taxon>
        <taxon>Ecdysozoa</taxon>
        <taxon>Arthropoda</taxon>
        <taxon>Hexapoda</taxon>
        <taxon>Insecta</taxon>
        <taxon>Pterygota</taxon>
        <taxon>Neoptera</taxon>
        <taxon>Endopterygota</taxon>
        <taxon>Lepidoptera</taxon>
        <taxon>Glossata</taxon>
        <taxon>Ditrysia</taxon>
        <taxon>Noctuoidea</taxon>
        <taxon>Noctuidae</taxon>
        <taxon>Heliothinae</taxon>
        <taxon>Heliothis</taxon>
    </lineage>
</organism>
<dbReference type="STRING" id="7102.A0A2A4JDP3"/>
<keyword evidence="1" id="KW-0479">Metal-binding</keyword>
<feature type="compositionally biased region" description="Basic residues" evidence="3">
    <location>
        <begin position="262"/>
        <end position="285"/>
    </location>
</feature>
<dbReference type="Pfam" id="PF00098">
    <property type="entry name" value="zf-CCHC"/>
    <property type="match status" value="1"/>
</dbReference>
<dbReference type="GO" id="GO:0008270">
    <property type="term" value="F:zinc ion binding"/>
    <property type="evidence" value="ECO:0007669"/>
    <property type="project" value="UniProtKB-KW"/>
</dbReference>
<dbReference type="Gene3D" id="4.10.60.10">
    <property type="entry name" value="Zinc finger, CCHC-type"/>
    <property type="match status" value="1"/>
</dbReference>
<feature type="coiled-coil region" evidence="2">
    <location>
        <begin position="96"/>
        <end position="130"/>
    </location>
</feature>
<evidence type="ECO:0000256" key="3">
    <source>
        <dbReference type="SAM" id="MobiDB-lite"/>
    </source>
</evidence>
<dbReference type="AlphaFoldDB" id="A0A2A4JDP3"/>
<feature type="region of interest" description="Disordered" evidence="3">
    <location>
        <begin position="196"/>
        <end position="289"/>
    </location>
</feature>
<dbReference type="InterPro" id="IPR036875">
    <property type="entry name" value="Znf_CCHC_sf"/>
</dbReference>
<dbReference type="GO" id="GO:0003676">
    <property type="term" value="F:nucleic acid binding"/>
    <property type="evidence" value="ECO:0007669"/>
    <property type="project" value="InterPro"/>
</dbReference>
<comment type="caution">
    <text evidence="5">The sequence shown here is derived from an EMBL/GenBank/DDBJ whole genome shotgun (WGS) entry which is preliminary data.</text>
</comment>
<dbReference type="PROSITE" id="PS50158">
    <property type="entry name" value="ZF_CCHC"/>
    <property type="match status" value="1"/>
</dbReference>
<reference evidence="5" key="1">
    <citation type="submission" date="2017-09" db="EMBL/GenBank/DDBJ databases">
        <title>Contemporary evolution of a Lepidopteran species, Heliothis virescens, in response to modern agricultural practices.</title>
        <authorList>
            <person name="Fritz M.L."/>
            <person name="Deyonke A.M."/>
            <person name="Papanicolaou A."/>
            <person name="Micinski S."/>
            <person name="Westbrook J."/>
            <person name="Gould F."/>
        </authorList>
    </citation>
    <scope>NUCLEOTIDE SEQUENCE [LARGE SCALE GENOMIC DNA]</scope>
    <source>
        <strain evidence="5">HvINT-</strain>
        <tissue evidence="5">Whole body</tissue>
    </source>
</reference>
<evidence type="ECO:0000256" key="2">
    <source>
        <dbReference type="SAM" id="Coils"/>
    </source>
</evidence>
<name>A0A2A4JDP3_HELVI</name>
<evidence type="ECO:0000259" key="4">
    <source>
        <dbReference type="PROSITE" id="PS50158"/>
    </source>
</evidence>
<keyword evidence="2" id="KW-0175">Coiled coil</keyword>